<evidence type="ECO:0000256" key="9">
    <source>
        <dbReference type="SAM" id="SignalP"/>
    </source>
</evidence>
<gene>
    <name evidence="11" type="ORF">PNOK_0070500</name>
</gene>
<keyword evidence="5" id="KW-0430">Lectin</keyword>
<dbReference type="OrthoDB" id="448954at2759"/>
<dbReference type="InterPro" id="IPR044865">
    <property type="entry name" value="MRH_dom"/>
</dbReference>
<comment type="similarity">
    <text evidence="2">Belongs to the OS-9 family.</text>
</comment>
<reference evidence="11 12" key="1">
    <citation type="journal article" date="2017" name="Mol. Ecol.">
        <title>Comparative and population genomic landscape of Phellinus noxius: A hypervariable fungus causing root rot in trees.</title>
        <authorList>
            <person name="Chung C.L."/>
            <person name="Lee T.J."/>
            <person name="Akiba M."/>
            <person name="Lee H.H."/>
            <person name="Kuo T.H."/>
            <person name="Liu D."/>
            <person name="Ke H.M."/>
            <person name="Yokoi T."/>
            <person name="Roa M.B."/>
            <person name="Lu M.J."/>
            <person name="Chang Y.Y."/>
            <person name="Ann P.J."/>
            <person name="Tsai J.N."/>
            <person name="Chen C.Y."/>
            <person name="Tzean S.S."/>
            <person name="Ota Y."/>
            <person name="Hattori T."/>
            <person name="Sahashi N."/>
            <person name="Liou R.F."/>
            <person name="Kikuchi T."/>
            <person name="Tsai I.J."/>
        </authorList>
    </citation>
    <scope>NUCLEOTIDE SEQUENCE [LARGE SCALE GENOMIC DNA]</scope>
    <source>
        <strain evidence="11 12">FFPRI411160</strain>
    </source>
</reference>
<evidence type="ECO:0000256" key="1">
    <source>
        <dbReference type="ARBA" id="ARBA00004367"/>
    </source>
</evidence>
<dbReference type="SUPFAM" id="SSF50911">
    <property type="entry name" value="Mannose 6-phosphate receptor domain"/>
    <property type="match status" value="1"/>
</dbReference>
<feature type="region of interest" description="Disordered" evidence="8">
    <location>
        <begin position="379"/>
        <end position="450"/>
    </location>
</feature>
<evidence type="ECO:0000256" key="7">
    <source>
        <dbReference type="ARBA" id="ARBA00023157"/>
    </source>
</evidence>
<dbReference type="InterPro" id="IPR012913">
    <property type="entry name" value="OS9-like_dom"/>
</dbReference>
<evidence type="ECO:0000256" key="5">
    <source>
        <dbReference type="ARBA" id="ARBA00022734"/>
    </source>
</evidence>
<organism evidence="11 12">
    <name type="scientific">Pyrrhoderma noxium</name>
    <dbReference type="NCBI Taxonomy" id="2282107"/>
    <lineage>
        <taxon>Eukaryota</taxon>
        <taxon>Fungi</taxon>
        <taxon>Dikarya</taxon>
        <taxon>Basidiomycota</taxon>
        <taxon>Agaricomycotina</taxon>
        <taxon>Agaricomycetes</taxon>
        <taxon>Hymenochaetales</taxon>
        <taxon>Hymenochaetaceae</taxon>
        <taxon>Pyrrhoderma</taxon>
    </lineage>
</organism>
<sequence length="562" mass="62486">MYLLPLLLFLTLSASLILAGPHWSLSEDPFAFPKYRICFLNSLPVLNDTAQGWLQYGLKGGEQEFLENPWEAHDPNSESGLKSIGDSVSETSDPLQQPLDTSSSQRYQLQRVQLGSKGSYVCLIPPRWKVILLQPLSGSCLYHRQGWFTYKYCHNNLVRQFREMPHAHPHHAGYVPEEDTQHDGFTLGQSPMTAEEGQELTLAQQEALSNIEVVRTAGHRYLVEKWGDGTVCDMTGKPRDIEVQFHCSQAMTDSIFFVKETSTCHYVMVIHTPRLCGEPGFKTRLQQREEAPIRCREILSPEDFATAYDSEHLSAMTQQGGGGESNFPFPARSNLEKRRSALGIPPPPEAKEQPSVQQVIVGKKKEDILAAFEAILGGRLQNPGQNQDGGNGQRTQNQRGNTQEQAPLTATDSPEQGQRRDRNPATDDRAKQDSSSVDSNSDGRDGSQAPEFEIEEAFLVTGEDGEAGEVVIDIKLTDWDDAENVLAHIDALLKKAEQKLQVLVDSEVKTAKRKVEEVEDASEDGVNDEVIHETSDSGTSLSSKEKAAAGKRRENPRKHVEL</sequence>
<accession>A0A286UVM6</accession>
<feature type="compositionally biased region" description="Basic and acidic residues" evidence="8">
    <location>
        <begin position="417"/>
        <end position="432"/>
    </location>
</feature>
<feature type="region of interest" description="Disordered" evidence="8">
    <location>
        <begin position="69"/>
        <end position="103"/>
    </location>
</feature>
<evidence type="ECO:0000313" key="12">
    <source>
        <dbReference type="Proteomes" id="UP000217199"/>
    </source>
</evidence>
<feature type="compositionally biased region" description="Acidic residues" evidence="8">
    <location>
        <begin position="517"/>
        <end position="527"/>
    </location>
</feature>
<feature type="signal peptide" evidence="9">
    <location>
        <begin position="1"/>
        <end position="19"/>
    </location>
</feature>
<dbReference type="InterPro" id="IPR009011">
    <property type="entry name" value="Man6P_isomerase_rcpt-bd_dom_sf"/>
</dbReference>
<protein>
    <recommendedName>
        <fullName evidence="3">Protein OS-9 homolog</fullName>
    </recommendedName>
</protein>
<dbReference type="GO" id="GO:0030970">
    <property type="term" value="P:retrograde protein transport, ER to cytosol"/>
    <property type="evidence" value="ECO:0007669"/>
    <property type="project" value="TreeGrafter"/>
</dbReference>
<dbReference type="PROSITE" id="PS51914">
    <property type="entry name" value="MRH"/>
    <property type="match status" value="1"/>
</dbReference>
<feature type="compositionally biased region" description="Polar residues" evidence="8">
    <location>
        <begin position="406"/>
        <end position="416"/>
    </location>
</feature>
<feature type="compositionally biased region" description="Low complexity" evidence="8">
    <location>
        <begin position="393"/>
        <end position="405"/>
    </location>
</feature>
<dbReference type="Proteomes" id="UP000217199">
    <property type="component" value="Unassembled WGS sequence"/>
</dbReference>
<dbReference type="STRING" id="2282107.A0A286UVM6"/>
<keyword evidence="6" id="KW-0256">Endoplasmic reticulum</keyword>
<dbReference type="GO" id="GO:0005788">
    <property type="term" value="C:endoplasmic reticulum lumen"/>
    <property type="evidence" value="ECO:0007669"/>
    <property type="project" value="TreeGrafter"/>
</dbReference>
<name>A0A286UVM6_9AGAM</name>
<keyword evidence="7" id="KW-1015">Disulfide bond</keyword>
<evidence type="ECO:0000256" key="6">
    <source>
        <dbReference type="ARBA" id="ARBA00022824"/>
    </source>
</evidence>
<keyword evidence="4 9" id="KW-0732">Signal</keyword>
<comment type="subcellular location">
    <subcellularLocation>
        <location evidence="1">Endoplasmic reticulum membrane</location>
        <topology evidence="1">Peripheral membrane protein</topology>
        <orientation evidence="1">Lumenal side</orientation>
    </subcellularLocation>
</comment>
<dbReference type="Pfam" id="PF07915">
    <property type="entry name" value="PRKCSH"/>
    <property type="match status" value="1"/>
</dbReference>
<evidence type="ECO:0000256" key="4">
    <source>
        <dbReference type="ARBA" id="ARBA00022729"/>
    </source>
</evidence>
<dbReference type="InterPro" id="IPR045149">
    <property type="entry name" value="OS-9-like"/>
</dbReference>
<dbReference type="PANTHER" id="PTHR15414:SF0">
    <property type="entry name" value="ENDOPLASMIC RETICULUM LECTIN 1"/>
    <property type="match status" value="1"/>
</dbReference>
<feature type="domain" description="MRH" evidence="10">
    <location>
        <begin position="138"/>
        <end position="278"/>
    </location>
</feature>
<keyword evidence="12" id="KW-1185">Reference proteome</keyword>
<evidence type="ECO:0000256" key="8">
    <source>
        <dbReference type="SAM" id="MobiDB-lite"/>
    </source>
</evidence>
<dbReference type="InParanoid" id="A0A286UVM6"/>
<dbReference type="AlphaFoldDB" id="A0A286UVM6"/>
<evidence type="ECO:0000256" key="3">
    <source>
        <dbReference type="ARBA" id="ARBA00018727"/>
    </source>
</evidence>
<evidence type="ECO:0000259" key="10">
    <source>
        <dbReference type="PROSITE" id="PS51914"/>
    </source>
</evidence>
<feature type="region of interest" description="Disordered" evidence="8">
    <location>
        <begin position="513"/>
        <end position="562"/>
    </location>
</feature>
<dbReference type="GO" id="GO:0030246">
    <property type="term" value="F:carbohydrate binding"/>
    <property type="evidence" value="ECO:0007669"/>
    <property type="project" value="UniProtKB-KW"/>
</dbReference>
<dbReference type="Gene3D" id="2.70.130.10">
    <property type="entry name" value="Mannose-6-phosphate receptor binding domain"/>
    <property type="match status" value="1"/>
</dbReference>
<dbReference type="GO" id="GO:0030968">
    <property type="term" value="P:endoplasmic reticulum unfolded protein response"/>
    <property type="evidence" value="ECO:0007669"/>
    <property type="project" value="InterPro"/>
</dbReference>
<comment type="caution">
    <text evidence="11">The sequence shown here is derived from an EMBL/GenBank/DDBJ whole genome shotgun (WGS) entry which is preliminary data.</text>
</comment>
<dbReference type="EMBL" id="NBII01000001">
    <property type="protein sequence ID" value="PAV23637.1"/>
    <property type="molecule type" value="Genomic_DNA"/>
</dbReference>
<proteinExistence type="inferred from homology"/>
<feature type="compositionally biased region" description="Polar residues" evidence="8">
    <location>
        <begin position="86"/>
        <end position="103"/>
    </location>
</feature>
<dbReference type="PANTHER" id="PTHR15414">
    <property type="entry name" value="OS-9-RELATED"/>
    <property type="match status" value="1"/>
</dbReference>
<feature type="region of interest" description="Disordered" evidence="8">
    <location>
        <begin position="339"/>
        <end position="358"/>
    </location>
</feature>
<evidence type="ECO:0000256" key="2">
    <source>
        <dbReference type="ARBA" id="ARBA00009918"/>
    </source>
</evidence>
<evidence type="ECO:0000313" key="11">
    <source>
        <dbReference type="EMBL" id="PAV23637.1"/>
    </source>
</evidence>
<feature type="chain" id="PRO_5013736382" description="Protein OS-9 homolog" evidence="9">
    <location>
        <begin position="20"/>
        <end position="562"/>
    </location>
</feature>
<dbReference type="GO" id="GO:0005789">
    <property type="term" value="C:endoplasmic reticulum membrane"/>
    <property type="evidence" value="ECO:0007669"/>
    <property type="project" value="UniProtKB-SubCell"/>
</dbReference>
<feature type="compositionally biased region" description="Basic and acidic residues" evidence="8">
    <location>
        <begin position="543"/>
        <end position="562"/>
    </location>
</feature>